<dbReference type="Gene3D" id="3.40.50.720">
    <property type="entry name" value="NAD(P)-binding Rossmann-like Domain"/>
    <property type="match status" value="1"/>
</dbReference>
<comment type="caution">
    <text evidence="13">The sequence shown here is derived from an EMBL/GenBank/DDBJ whole genome shotgun (WGS) entry which is preliminary data.</text>
</comment>
<dbReference type="PANTHER" id="PTHR43612">
    <property type="entry name" value="TRIFUNCTIONAL ENZYME SUBUNIT ALPHA"/>
    <property type="match status" value="1"/>
</dbReference>
<keyword evidence="7" id="KW-0443">Lipid metabolism</keyword>
<evidence type="ECO:0000256" key="9">
    <source>
        <dbReference type="ARBA" id="ARBA00023268"/>
    </source>
</evidence>
<evidence type="ECO:0000256" key="4">
    <source>
        <dbReference type="ARBA" id="ARBA00022963"/>
    </source>
</evidence>
<gene>
    <name evidence="13" type="ORF">K1W69_09065</name>
</gene>
<evidence type="ECO:0000256" key="8">
    <source>
        <dbReference type="ARBA" id="ARBA00023239"/>
    </source>
</evidence>
<dbReference type="SUPFAM" id="SSF52096">
    <property type="entry name" value="ClpP/crotonase"/>
    <property type="match status" value="1"/>
</dbReference>
<keyword evidence="6" id="KW-0520">NAD</keyword>
<keyword evidence="9" id="KW-0511">Multifunctional enzyme</keyword>
<feature type="domain" description="3-hydroxyacyl-CoA dehydrogenase NAD binding" evidence="12">
    <location>
        <begin position="313"/>
        <end position="490"/>
    </location>
</feature>
<dbReference type="AlphaFoldDB" id="A0AAE2ZM67"/>
<evidence type="ECO:0000256" key="3">
    <source>
        <dbReference type="ARBA" id="ARBA00022832"/>
    </source>
</evidence>
<dbReference type="InterPro" id="IPR036291">
    <property type="entry name" value="NAD(P)-bd_dom_sf"/>
</dbReference>
<dbReference type="GO" id="GO:0070403">
    <property type="term" value="F:NAD+ binding"/>
    <property type="evidence" value="ECO:0007669"/>
    <property type="project" value="InterPro"/>
</dbReference>
<dbReference type="GO" id="GO:0006635">
    <property type="term" value="P:fatty acid beta-oxidation"/>
    <property type="evidence" value="ECO:0007669"/>
    <property type="project" value="TreeGrafter"/>
</dbReference>
<comment type="similarity">
    <text evidence="2">In the central section; belongs to the 3-hydroxyacyl-CoA dehydrogenase family.</text>
</comment>
<dbReference type="Pfam" id="PF00725">
    <property type="entry name" value="3HCDH"/>
    <property type="match status" value="1"/>
</dbReference>
<sequence>MTEIISRVDRDGVAVLVWDDPDRPVNVKSAKAIAALSDMIDVVLADDVVKGYVIASGKSDFIAGGDIEELRRCSKPSEVDALLNPVRALLARIENGGKPAVAAIRGNALGGGLELALACHGRVAVDTAATKFGQPEITLGLMPGAGGTQRLPRLVGLKQAMQMILTGRPISACEARAFGLVDQLTDEDGLIDAACALIADGLSPEQRWSRRDYEFNFDPQSAAGRRLFAMQWPMTKARLGEADIAQDAILMALHHGLERRLDAGLLIEARHFARVASSDAAHNTIRTGFIGMNELRRIPARPAGCDTRSFGRTAVVGAGLMGCGIAYCLAQSGLAVRLIDRDQETATKGKETILRIAERQQKAGRLSEAGRDAILAKIEPVGPDASLADIHAVIEAVFEDKAVKSEVLQRVSASLKPGALIASNTSTLPISGLAERLAKPDDFLGLHFFAPVERIDLVEVVRGEKTSDRTLAAALDLIKLMRKLPVVVEDGPGFFTSRVLGSYTGEALTMLAEGVDPVLVDNVALAFGMPLGPLHMADLTGIPVLTMIFDSLKANEKSMVGLRADEALTALKDRGRIGKSTGGIYDHSKDGITRWSGLEAVFPANQAPVSAETIRMRLACAQSLEAVRALEAGVLRAPIDGDVAARLGWRYPLAHGGVFAFIDTMGADQFVAASRDLASNYGSRFDPPALLVGMAKRGETFHSL</sequence>
<evidence type="ECO:0000256" key="6">
    <source>
        <dbReference type="ARBA" id="ARBA00023027"/>
    </source>
</evidence>
<evidence type="ECO:0000256" key="5">
    <source>
        <dbReference type="ARBA" id="ARBA00023002"/>
    </source>
</evidence>
<dbReference type="InterPro" id="IPR050136">
    <property type="entry name" value="FA_oxidation_alpha_subunit"/>
</dbReference>
<comment type="pathway">
    <text evidence="1">Lipid metabolism; fatty acid beta-oxidation.</text>
</comment>
<evidence type="ECO:0000256" key="7">
    <source>
        <dbReference type="ARBA" id="ARBA00023098"/>
    </source>
</evidence>
<evidence type="ECO:0000259" key="11">
    <source>
        <dbReference type="Pfam" id="PF00725"/>
    </source>
</evidence>
<dbReference type="InterPro" id="IPR008927">
    <property type="entry name" value="6-PGluconate_DH-like_C_sf"/>
</dbReference>
<keyword evidence="3" id="KW-0276">Fatty acid metabolism</keyword>
<dbReference type="GO" id="GO:0004300">
    <property type="term" value="F:enoyl-CoA hydratase activity"/>
    <property type="evidence" value="ECO:0007669"/>
    <property type="project" value="TreeGrafter"/>
</dbReference>
<keyword evidence="14" id="KW-1185">Reference proteome</keyword>
<dbReference type="Pfam" id="PF02737">
    <property type="entry name" value="3HCDH_N"/>
    <property type="match status" value="1"/>
</dbReference>
<dbReference type="InterPro" id="IPR001753">
    <property type="entry name" value="Enoyl-CoA_hydra/iso"/>
</dbReference>
<dbReference type="InterPro" id="IPR029045">
    <property type="entry name" value="ClpP/crotonase-like_dom_sf"/>
</dbReference>
<proteinExistence type="inferred from homology"/>
<name>A0AAE2ZM67_9HYPH</name>
<keyword evidence="4" id="KW-0442">Lipid degradation</keyword>
<evidence type="ECO:0000313" key="14">
    <source>
        <dbReference type="Proteomes" id="UP001196509"/>
    </source>
</evidence>
<dbReference type="EMBL" id="JAICBX010000002">
    <property type="protein sequence ID" value="MBW8637336.1"/>
    <property type="molecule type" value="Genomic_DNA"/>
</dbReference>
<keyword evidence="5" id="KW-0560">Oxidoreductase</keyword>
<feature type="domain" description="3-hydroxyacyl-CoA dehydrogenase C-terminal" evidence="11">
    <location>
        <begin position="493"/>
        <end position="586"/>
    </location>
</feature>
<dbReference type="InterPro" id="IPR006108">
    <property type="entry name" value="3HC_DH_C"/>
</dbReference>
<dbReference type="InterPro" id="IPR006176">
    <property type="entry name" value="3-OHacyl-CoA_DH_NAD-bd"/>
</dbReference>
<dbReference type="SUPFAM" id="SSF51735">
    <property type="entry name" value="NAD(P)-binding Rossmann-fold domains"/>
    <property type="match status" value="1"/>
</dbReference>
<dbReference type="FunFam" id="3.40.50.720:FF:000009">
    <property type="entry name" value="Fatty oxidation complex, alpha subunit"/>
    <property type="match status" value="1"/>
</dbReference>
<keyword evidence="8" id="KW-0456">Lyase</keyword>
<evidence type="ECO:0000259" key="12">
    <source>
        <dbReference type="Pfam" id="PF02737"/>
    </source>
</evidence>
<reference evidence="13" key="1">
    <citation type="submission" date="2021-08" db="EMBL/GenBank/DDBJ databases">
        <title>Hoeflea bacterium WL0058 sp. nov., isolated from the sediment.</title>
        <authorList>
            <person name="Wang L."/>
            <person name="Zhang D."/>
        </authorList>
    </citation>
    <scope>NUCLEOTIDE SEQUENCE</scope>
    <source>
        <strain evidence="13">WL0058</strain>
    </source>
</reference>
<dbReference type="Gene3D" id="1.10.1040.50">
    <property type="match status" value="1"/>
</dbReference>
<dbReference type="RefSeq" id="WP_220228047.1">
    <property type="nucleotide sequence ID" value="NZ_JAICBX010000002.1"/>
</dbReference>
<dbReference type="PANTHER" id="PTHR43612:SF3">
    <property type="entry name" value="TRIFUNCTIONAL ENZYME SUBUNIT ALPHA, MITOCHONDRIAL"/>
    <property type="match status" value="1"/>
</dbReference>
<protein>
    <submittedName>
        <fullName evidence="13">FAD-dependent oxidoreductase</fullName>
    </submittedName>
</protein>
<comment type="catalytic activity">
    <reaction evidence="10">
        <text>a (3S)-3-hydroxyacyl-CoA + NAD(+) = a 3-oxoacyl-CoA + NADH + H(+)</text>
        <dbReference type="Rhea" id="RHEA:22432"/>
        <dbReference type="ChEBI" id="CHEBI:15378"/>
        <dbReference type="ChEBI" id="CHEBI:57318"/>
        <dbReference type="ChEBI" id="CHEBI:57540"/>
        <dbReference type="ChEBI" id="CHEBI:57945"/>
        <dbReference type="ChEBI" id="CHEBI:90726"/>
        <dbReference type="EC" id="1.1.1.35"/>
    </reaction>
</comment>
<evidence type="ECO:0000313" key="13">
    <source>
        <dbReference type="EMBL" id="MBW8637336.1"/>
    </source>
</evidence>
<dbReference type="Pfam" id="PF00378">
    <property type="entry name" value="ECH_1"/>
    <property type="match status" value="1"/>
</dbReference>
<dbReference type="Proteomes" id="UP001196509">
    <property type="component" value="Unassembled WGS sequence"/>
</dbReference>
<accession>A0AAE2ZM67</accession>
<evidence type="ECO:0000256" key="2">
    <source>
        <dbReference type="ARBA" id="ARBA00007005"/>
    </source>
</evidence>
<dbReference type="CDD" id="cd06558">
    <property type="entry name" value="crotonase-like"/>
    <property type="match status" value="1"/>
</dbReference>
<evidence type="ECO:0000256" key="1">
    <source>
        <dbReference type="ARBA" id="ARBA00005005"/>
    </source>
</evidence>
<dbReference type="GO" id="GO:0016509">
    <property type="term" value="F:long-chain (3S)-3-hydroxyacyl-CoA dehydrogenase (NAD+) activity"/>
    <property type="evidence" value="ECO:0007669"/>
    <property type="project" value="TreeGrafter"/>
</dbReference>
<evidence type="ECO:0000256" key="10">
    <source>
        <dbReference type="ARBA" id="ARBA00049556"/>
    </source>
</evidence>
<dbReference type="SUPFAM" id="SSF48179">
    <property type="entry name" value="6-phosphogluconate dehydrogenase C-terminal domain-like"/>
    <property type="match status" value="2"/>
</dbReference>
<dbReference type="Gene3D" id="3.90.226.10">
    <property type="entry name" value="2-enoyl-CoA Hydratase, Chain A, domain 1"/>
    <property type="match status" value="1"/>
</dbReference>
<organism evidence="13 14">
    <name type="scientific">Flavimaribacter sediminis</name>
    <dbReference type="NCBI Taxonomy" id="2865987"/>
    <lineage>
        <taxon>Bacteria</taxon>
        <taxon>Pseudomonadati</taxon>
        <taxon>Pseudomonadota</taxon>
        <taxon>Alphaproteobacteria</taxon>
        <taxon>Hyphomicrobiales</taxon>
        <taxon>Rhizobiaceae</taxon>
        <taxon>Flavimaribacter</taxon>
    </lineage>
</organism>